<dbReference type="InterPro" id="IPR004690">
    <property type="entry name" value="Maln_transptMadL"/>
</dbReference>
<sequence length="136" mass="14167">MLIYGVSLMSGCLIAGVIIGKLIGHMVGIDADVGGVGIAMLLLVVISRWFIDRERMSELAQDGIKFWSAMYIPIVVAMAASQNVVAAFDAGTMAFIAGFLPVVAGFLLIRPLSALSGSSEPEDAAKPAKRAAQGAK</sequence>
<proteinExistence type="predicted"/>
<feature type="region of interest" description="Disordered" evidence="1">
    <location>
        <begin position="116"/>
        <end position="136"/>
    </location>
</feature>
<organism evidence="3 4">
    <name type="scientific">Rhodobacter viridis</name>
    <dbReference type="NCBI Taxonomy" id="1054202"/>
    <lineage>
        <taxon>Bacteria</taxon>
        <taxon>Pseudomonadati</taxon>
        <taxon>Pseudomonadota</taxon>
        <taxon>Alphaproteobacteria</taxon>
        <taxon>Rhodobacterales</taxon>
        <taxon>Rhodobacter group</taxon>
        <taxon>Rhodobacter</taxon>
    </lineage>
</organism>
<dbReference type="EMBL" id="QJTK01000010">
    <property type="protein sequence ID" value="PYF09142.1"/>
    <property type="molecule type" value="Genomic_DNA"/>
</dbReference>
<keyword evidence="2" id="KW-0472">Membrane</keyword>
<evidence type="ECO:0000313" key="3">
    <source>
        <dbReference type="EMBL" id="PYF09142.1"/>
    </source>
</evidence>
<feature type="transmembrane region" description="Helical" evidence="2">
    <location>
        <begin position="63"/>
        <end position="80"/>
    </location>
</feature>
<evidence type="ECO:0000256" key="2">
    <source>
        <dbReference type="SAM" id="Phobius"/>
    </source>
</evidence>
<protein>
    <submittedName>
        <fullName evidence="3">Malonate transporter MadL subunit</fullName>
    </submittedName>
</protein>
<feature type="transmembrane region" description="Helical" evidence="2">
    <location>
        <begin position="86"/>
        <end position="109"/>
    </location>
</feature>
<dbReference type="Proteomes" id="UP000247727">
    <property type="component" value="Unassembled WGS sequence"/>
</dbReference>
<dbReference type="RefSeq" id="WP_110806227.1">
    <property type="nucleotide sequence ID" value="NZ_QJTK01000010.1"/>
</dbReference>
<dbReference type="NCBIfam" id="TIGR00807">
    <property type="entry name" value="malonate_madL"/>
    <property type="match status" value="1"/>
</dbReference>
<comment type="caution">
    <text evidence="3">The sequence shown here is derived from an EMBL/GenBank/DDBJ whole genome shotgun (WGS) entry which is preliminary data.</text>
</comment>
<evidence type="ECO:0000256" key="1">
    <source>
        <dbReference type="SAM" id="MobiDB-lite"/>
    </source>
</evidence>
<dbReference type="Pfam" id="PF03817">
    <property type="entry name" value="MadL"/>
    <property type="match status" value="1"/>
</dbReference>
<feature type="transmembrane region" description="Helical" evidence="2">
    <location>
        <begin position="33"/>
        <end position="51"/>
    </location>
</feature>
<keyword evidence="4" id="KW-1185">Reference proteome</keyword>
<accession>A0A318TWS1</accession>
<keyword evidence="2" id="KW-0812">Transmembrane</keyword>
<dbReference type="OrthoDB" id="286752at2"/>
<reference evidence="3 4" key="1">
    <citation type="submission" date="2018-06" db="EMBL/GenBank/DDBJ databases">
        <title>Genomic Encyclopedia of Type Strains, Phase III (KMG-III): the genomes of soil and plant-associated and newly described type strains.</title>
        <authorList>
            <person name="Whitman W."/>
        </authorList>
    </citation>
    <scope>NUCLEOTIDE SEQUENCE [LARGE SCALE GENOMIC DNA]</scope>
    <source>
        <strain evidence="3 4">JA737</strain>
    </source>
</reference>
<keyword evidence="2" id="KW-1133">Transmembrane helix</keyword>
<dbReference type="GO" id="GO:0016020">
    <property type="term" value="C:membrane"/>
    <property type="evidence" value="ECO:0007669"/>
    <property type="project" value="InterPro"/>
</dbReference>
<evidence type="ECO:0000313" key="4">
    <source>
        <dbReference type="Proteomes" id="UP000247727"/>
    </source>
</evidence>
<gene>
    <name evidence="3" type="ORF">C8J30_11013</name>
</gene>
<dbReference type="AlphaFoldDB" id="A0A318TWS1"/>
<name>A0A318TWS1_9RHOB</name>
<feature type="transmembrane region" description="Helical" evidence="2">
    <location>
        <begin position="7"/>
        <end position="27"/>
    </location>
</feature>